<proteinExistence type="predicted"/>
<dbReference type="RefSeq" id="WP_098455983.1">
    <property type="nucleotide sequence ID" value="NZ_PDJG01000001.1"/>
</dbReference>
<organism evidence="2 3">
    <name type="scientific">Sanguibacter antarcticus</name>
    <dbReference type="NCBI Taxonomy" id="372484"/>
    <lineage>
        <taxon>Bacteria</taxon>
        <taxon>Bacillati</taxon>
        <taxon>Actinomycetota</taxon>
        <taxon>Actinomycetes</taxon>
        <taxon>Micrococcales</taxon>
        <taxon>Sanguibacteraceae</taxon>
        <taxon>Sanguibacter</taxon>
    </lineage>
</organism>
<accession>A0A2A9E9W4</accession>
<keyword evidence="1" id="KW-0812">Transmembrane</keyword>
<evidence type="ECO:0000313" key="2">
    <source>
        <dbReference type="EMBL" id="PFG35042.1"/>
    </source>
</evidence>
<gene>
    <name evidence="2" type="ORF">ATL42_2975</name>
</gene>
<dbReference type="Proteomes" id="UP000225548">
    <property type="component" value="Unassembled WGS sequence"/>
</dbReference>
<dbReference type="EMBL" id="PDJG01000001">
    <property type="protein sequence ID" value="PFG35042.1"/>
    <property type="molecule type" value="Genomic_DNA"/>
</dbReference>
<reference evidence="2 3" key="1">
    <citation type="submission" date="2017-10" db="EMBL/GenBank/DDBJ databases">
        <title>Sequencing the genomes of 1000 actinobacteria strains.</title>
        <authorList>
            <person name="Klenk H.-P."/>
        </authorList>
    </citation>
    <scope>NUCLEOTIDE SEQUENCE [LARGE SCALE GENOMIC DNA]</scope>
    <source>
        <strain evidence="2 3">DSM 18966</strain>
    </source>
</reference>
<sequence length="93" mass="9581">MTTSVEITRWPVAQSSASSRFLAHDPGNPTSSQAAQYFQSVRSVRPDSGSGAGHDRYAVPAGRVWARFSVQAAVAFGLGVLCTGAVAVAALSA</sequence>
<feature type="transmembrane region" description="Helical" evidence="1">
    <location>
        <begin position="72"/>
        <end position="91"/>
    </location>
</feature>
<name>A0A2A9E9W4_9MICO</name>
<evidence type="ECO:0000256" key="1">
    <source>
        <dbReference type="SAM" id="Phobius"/>
    </source>
</evidence>
<dbReference type="AlphaFoldDB" id="A0A2A9E9W4"/>
<protein>
    <submittedName>
        <fullName evidence="2">Uncharacterized protein</fullName>
    </submittedName>
</protein>
<evidence type="ECO:0000313" key="3">
    <source>
        <dbReference type="Proteomes" id="UP000225548"/>
    </source>
</evidence>
<keyword evidence="3" id="KW-1185">Reference proteome</keyword>
<keyword evidence="1" id="KW-1133">Transmembrane helix</keyword>
<keyword evidence="1" id="KW-0472">Membrane</keyword>
<comment type="caution">
    <text evidence="2">The sequence shown here is derived from an EMBL/GenBank/DDBJ whole genome shotgun (WGS) entry which is preliminary data.</text>
</comment>